<name>A0A3Q2PTM3_FUNHE</name>
<evidence type="ECO:0000313" key="2">
    <source>
        <dbReference type="Proteomes" id="UP000265000"/>
    </source>
</evidence>
<reference evidence="1" key="2">
    <citation type="submission" date="2025-09" db="UniProtKB">
        <authorList>
            <consortium name="Ensembl"/>
        </authorList>
    </citation>
    <scope>IDENTIFICATION</scope>
</reference>
<dbReference type="STRING" id="8078.ENSFHEP00000017138"/>
<dbReference type="Ensembl" id="ENSFHET00000033855.1">
    <property type="protein sequence ID" value="ENSFHEP00000017138.1"/>
    <property type="gene ID" value="ENSFHEG00000018893.1"/>
</dbReference>
<sequence>MPRLKSHKRSEAARRRIEVQRIGIQRPSCSFVPRHGTGMRHKVTDWPISAITNRCHKLVISEKTHDKKFVLIIGDSHLRAIADGYVPLRNTRIAFGIMSTAGASAKDLQREVMHVTLPREPDAICVMAPSNNLISSKTPEEAGLAFEKYLKAVLSRWPNKVFCTAMVPRLTESAEKQMFFQQEFHRRSKSLGVKYHCINDEFPMHRVHLWSYDGVHLSDDFGMPVLSDQLCSASYNFLNTMEVPQLVQRQSSQIYQPRFAPRVVVKGLERATPSPLSEWTVVGLGKKVTDCSVEGQENKYIPLNPRRFSPDMLVGMEEVCPSSDDDVYTDQEVICNTLKLG</sequence>
<accession>A0A3Q2PTM3</accession>
<dbReference type="InterPro" id="IPR036514">
    <property type="entry name" value="SGNH_hydro_sf"/>
</dbReference>
<dbReference type="Gene3D" id="3.40.50.1110">
    <property type="entry name" value="SGNH hydrolase"/>
    <property type="match status" value="1"/>
</dbReference>
<evidence type="ECO:0000313" key="1">
    <source>
        <dbReference type="Ensembl" id="ENSFHEP00000017138.1"/>
    </source>
</evidence>
<dbReference type="CDD" id="cd00229">
    <property type="entry name" value="SGNH_hydrolase"/>
    <property type="match status" value="1"/>
</dbReference>
<dbReference type="AlphaFoldDB" id="A0A3Q2PTM3"/>
<keyword evidence="2" id="KW-1185">Reference proteome</keyword>
<dbReference type="GeneTree" id="ENSGT00940000176969"/>
<dbReference type="SUPFAM" id="SSF52266">
    <property type="entry name" value="SGNH hydrolase"/>
    <property type="match status" value="1"/>
</dbReference>
<reference evidence="1" key="1">
    <citation type="submission" date="2025-08" db="UniProtKB">
        <authorList>
            <consortium name="Ensembl"/>
        </authorList>
    </citation>
    <scope>IDENTIFICATION</scope>
</reference>
<protein>
    <submittedName>
        <fullName evidence="1">Uncharacterized LOC105924820</fullName>
    </submittedName>
</protein>
<dbReference type="Proteomes" id="UP000265000">
    <property type="component" value="Unplaced"/>
</dbReference>
<organism evidence="1 2">
    <name type="scientific">Fundulus heteroclitus</name>
    <name type="common">Killifish</name>
    <name type="synonym">Mummichog</name>
    <dbReference type="NCBI Taxonomy" id="8078"/>
    <lineage>
        <taxon>Eukaryota</taxon>
        <taxon>Metazoa</taxon>
        <taxon>Chordata</taxon>
        <taxon>Craniata</taxon>
        <taxon>Vertebrata</taxon>
        <taxon>Euteleostomi</taxon>
        <taxon>Actinopterygii</taxon>
        <taxon>Neopterygii</taxon>
        <taxon>Teleostei</taxon>
        <taxon>Neoteleostei</taxon>
        <taxon>Acanthomorphata</taxon>
        <taxon>Ovalentaria</taxon>
        <taxon>Atherinomorphae</taxon>
        <taxon>Cyprinodontiformes</taxon>
        <taxon>Fundulidae</taxon>
        <taxon>Fundulus</taxon>
    </lineage>
</organism>
<proteinExistence type="predicted"/>